<dbReference type="Proteomes" id="UP000008281">
    <property type="component" value="Unassembled WGS sequence"/>
</dbReference>
<dbReference type="EMBL" id="DS268434">
    <property type="protein sequence ID" value="EFO98218.1"/>
    <property type="molecule type" value="Genomic_DNA"/>
</dbReference>
<dbReference type="AlphaFoldDB" id="E3MCH1"/>
<proteinExistence type="predicted"/>
<dbReference type="HOGENOM" id="CLU_2266232_0_0_1"/>
<protein>
    <submittedName>
        <fullName evidence="2">Uncharacterized protein</fullName>
    </submittedName>
</protein>
<evidence type="ECO:0000313" key="2">
    <source>
        <dbReference type="EMBL" id="EFO98218.1"/>
    </source>
</evidence>
<sequence length="103" mass="11727">MAEWSKAPDSSVMLASKRAELGGPGCEKSGEYYRFPLKLTYNRCKKGTDNHREKGKTKTSTSSVTNYNPPPSKIYKLTQRLLIIHHPYDLLLKTSSSIHTDYY</sequence>
<dbReference type="InParanoid" id="E3MCH1"/>
<keyword evidence="3" id="KW-1185">Reference proteome</keyword>
<name>E3MCH1_CAERE</name>
<evidence type="ECO:0000313" key="3">
    <source>
        <dbReference type="Proteomes" id="UP000008281"/>
    </source>
</evidence>
<reference evidence="2" key="1">
    <citation type="submission" date="2007-07" db="EMBL/GenBank/DDBJ databases">
        <title>PCAP assembly of the Caenorhabditis remanei genome.</title>
        <authorList>
            <consortium name="The Caenorhabditis remanei Sequencing Consortium"/>
            <person name="Wilson R.K."/>
        </authorList>
    </citation>
    <scope>NUCLEOTIDE SEQUENCE [LARGE SCALE GENOMIC DNA]</scope>
    <source>
        <strain evidence="2">PB4641</strain>
    </source>
</reference>
<organism evidence="3">
    <name type="scientific">Caenorhabditis remanei</name>
    <name type="common">Caenorhabditis vulgaris</name>
    <dbReference type="NCBI Taxonomy" id="31234"/>
    <lineage>
        <taxon>Eukaryota</taxon>
        <taxon>Metazoa</taxon>
        <taxon>Ecdysozoa</taxon>
        <taxon>Nematoda</taxon>
        <taxon>Chromadorea</taxon>
        <taxon>Rhabditida</taxon>
        <taxon>Rhabditina</taxon>
        <taxon>Rhabditomorpha</taxon>
        <taxon>Rhabditoidea</taxon>
        <taxon>Rhabditidae</taxon>
        <taxon>Peloderinae</taxon>
        <taxon>Caenorhabditis</taxon>
    </lineage>
</organism>
<accession>E3MCH1</accession>
<evidence type="ECO:0000256" key="1">
    <source>
        <dbReference type="SAM" id="MobiDB-lite"/>
    </source>
</evidence>
<feature type="region of interest" description="Disordered" evidence="1">
    <location>
        <begin position="46"/>
        <end position="71"/>
    </location>
</feature>
<gene>
    <name evidence="2" type="ORF">CRE_15457</name>
</gene>